<evidence type="ECO:0000313" key="2">
    <source>
        <dbReference type="Ensembl" id="ENSCSAVP00000006908.1"/>
    </source>
</evidence>
<accession>H2YNK1</accession>
<dbReference type="HOGENOM" id="CLU_2518261_0_0_1"/>
<organism evidence="2 3">
    <name type="scientific">Ciona savignyi</name>
    <name type="common">Pacific transparent sea squirt</name>
    <dbReference type="NCBI Taxonomy" id="51511"/>
    <lineage>
        <taxon>Eukaryota</taxon>
        <taxon>Metazoa</taxon>
        <taxon>Chordata</taxon>
        <taxon>Tunicata</taxon>
        <taxon>Ascidiacea</taxon>
        <taxon>Phlebobranchia</taxon>
        <taxon>Cionidae</taxon>
        <taxon>Ciona</taxon>
    </lineage>
</organism>
<reference evidence="2" key="3">
    <citation type="submission" date="2025-09" db="UniProtKB">
        <authorList>
            <consortium name="Ensembl"/>
        </authorList>
    </citation>
    <scope>IDENTIFICATION</scope>
</reference>
<sequence length="85" mass="9573">MEKKDVAQANADIKFVEEPQSQAAATGETVTFTAIVEGNPEPTVQWNKGKWRQIKSYGRVKIEHDRKNNKHTLTMSTLDKPDTGM</sequence>
<feature type="domain" description="Immunoglobulin I-set" evidence="1">
    <location>
        <begin position="14"/>
        <end position="84"/>
    </location>
</feature>
<dbReference type="InterPro" id="IPR013098">
    <property type="entry name" value="Ig_I-set"/>
</dbReference>
<evidence type="ECO:0000313" key="3">
    <source>
        <dbReference type="Proteomes" id="UP000007875"/>
    </source>
</evidence>
<proteinExistence type="predicted"/>
<dbReference type="STRING" id="51511.ENSCSAVP00000006908"/>
<reference evidence="2" key="2">
    <citation type="submission" date="2025-08" db="UniProtKB">
        <authorList>
            <consortium name="Ensembl"/>
        </authorList>
    </citation>
    <scope>IDENTIFICATION</scope>
</reference>
<dbReference type="Proteomes" id="UP000007875">
    <property type="component" value="Unassembled WGS sequence"/>
</dbReference>
<reference evidence="3" key="1">
    <citation type="submission" date="2003-08" db="EMBL/GenBank/DDBJ databases">
        <authorList>
            <person name="Birren B."/>
            <person name="Nusbaum C."/>
            <person name="Abebe A."/>
            <person name="Abouelleil A."/>
            <person name="Adekoya E."/>
            <person name="Ait-zahra M."/>
            <person name="Allen N."/>
            <person name="Allen T."/>
            <person name="An P."/>
            <person name="Anderson M."/>
            <person name="Anderson S."/>
            <person name="Arachchi H."/>
            <person name="Armbruster J."/>
            <person name="Bachantsang P."/>
            <person name="Baldwin J."/>
            <person name="Barry A."/>
            <person name="Bayul T."/>
            <person name="Blitshsteyn B."/>
            <person name="Bloom T."/>
            <person name="Blye J."/>
            <person name="Boguslavskiy L."/>
            <person name="Borowsky M."/>
            <person name="Boukhgalter B."/>
            <person name="Brunache A."/>
            <person name="Butler J."/>
            <person name="Calixte N."/>
            <person name="Calvo S."/>
            <person name="Camarata J."/>
            <person name="Campo K."/>
            <person name="Chang J."/>
            <person name="Cheshatsang Y."/>
            <person name="Citroen M."/>
            <person name="Collymore A."/>
            <person name="Considine T."/>
            <person name="Cook A."/>
            <person name="Cooke P."/>
            <person name="Corum B."/>
            <person name="Cuomo C."/>
            <person name="David R."/>
            <person name="Dawoe T."/>
            <person name="Degray S."/>
            <person name="Dodge S."/>
            <person name="Dooley K."/>
            <person name="Dorje P."/>
            <person name="Dorjee K."/>
            <person name="Dorris L."/>
            <person name="Duffey N."/>
            <person name="Dupes A."/>
            <person name="Elkins T."/>
            <person name="Engels R."/>
            <person name="Erickson J."/>
            <person name="Farina A."/>
            <person name="Faro S."/>
            <person name="Ferreira P."/>
            <person name="Fischer H."/>
            <person name="Fitzgerald M."/>
            <person name="Foley K."/>
            <person name="Gage D."/>
            <person name="Galagan J."/>
            <person name="Gearin G."/>
            <person name="Gnerre S."/>
            <person name="Gnirke A."/>
            <person name="Goyette A."/>
            <person name="Graham J."/>
            <person name="Grandbois E."/>
            <person name="Gyaltsen K."/>
            <person name="Hafez N."/>
            <person name="Hagopian D."/>
            <person name="Hagos B."/>
            <person name="Hall J."/>
            <person name="Hatcher B."/>
            <person name="Heller A."/>
            <person name="Higgins H."/>
            <person name="Honan T."/>
            <person name="Horn A."/>
            <person name="Houde N."/>
            <person name="Hughes L."/>
            <person name="Hulme W."/>
            <person name="Husby E."/>
            <person name="Iliev I."/>
            <person name="Jaffe D."/>
            <person name="Jones C."/>
            <person name="Kamal M."/>
            <person name="Kamat A."/>
            <person name="Kamvysselis M."/>
            <person name="Karlsson E."/>
            <person name="Kells C."/>
            <person name="Kieu A."/>
            <person name="Kisner P."/>
            <person name="Kodira C."/>
            <person name="Kulbokas E."/>
            <person name="Labutti K."/>
            <person name="Lama D."/>
            <person name="Landers T."/>
            <person name="Leger J."/>
            <person name="Levine S."/>
            <person name="Lewis D."/>
            <person name="Lewis T."/>
            <person name="Lindblad-toh K."/>
            <person name="Liu X."/>
            <person name="Lokyitsang T."/>
            <person name="Lokyitsang Y."/>
            <person name="Lucien O."/>
            <person name="Lui A."/>
            <person name="Ma L.J."/>
            <person name="Mabbitt R."/>
            <person name="Macdonald J."/>
            <person name="Maclean C."/>
            <person name="Major J."/>
            <person name="Manning J."/>
            <person name="Marabella R."/>
            <person name="Maru K."/>
            <person name="Matthews C."/>
            <person name="Mauceli E."/>
            <person name="Mccarthy M."/>
            <person name="Mcdonough S."/>
            <person name="Mcghee T."/>
            <person name="Meldrim J."/>
            <person name="Meneus L."/>
            <person name="Mesirov J."/>
            <person name="Mihalev A."/>
            <person name="Mihova T."/>
            <person name="Mikkelsen T."/>
            <person name="Mlenga V."/>
            <person name="Moru K."/>
            <person name="Mozes J."/>
            <person name="Mulrain L."/>
            <person name="Munson G."/>
            <person name="Naylor J."/>
            <person name="Newes C."/>
            <person name="Nguyen C."/>
            <person name="Nguyen N."/>
            <person name="Nguyen T."/>
            <person name="Nicol R."/>
            <person name="Nielsen C."/>
            <person name="Nizzari M."/>
            <person name="Norbu C."/>
            <person name="Norbu N."/>
            <person name="O'donnell P."/>
            <person name="Okoawo O."/>
            <person name="O'leary S."/>
            <person name="Omotosho B."/>
            <person name="O'neill K."/>
            <person name="Osman S."/>
            <person name="Parker S."/>
            <person name="Perrin D."/>
            <person name="Phunkhang P."/>
            <person name="Piqani B."/>
            <person name="Purcell S."/>
            <person name="Rachupka T."/>
            <person name="Ramasamy U."/>
            <person name="Rameau R."/>
            <person name="Ray V."/>
            <person name="Raymond C."/>
            <person name="Retta R."/>
            <person name="Richardson S."/>
            <person name="Rise C."/>
            <person name="Rodriguez J."/>
            <person name="Rogers J."/>
            <person name="Rogov P."/>
            <person name="Rutman M."/>
            <person name="Schupbach R."/>
            <person name="Seaman C."/>
            <person name="Settipalli S."/>
            <person name="Sharpe T."/>
            <person name="Sheridan J."/>
            <person name="Sherpa N."/>
            <person name="Shi J."/>
            <person name="Smirnov S."/>
            <person name="Smith C."/>
            <person name="Sougnez C."/>
            <person name="Spencer B."/>
            <person name="Stalker J."/>
            <person name="Stange-thomann N."/>
            <person name="Stavropoulos S."/>
            <person name="Stetson K."/>
            <person name="Stone C."/>
            <person name="Stone S."/>
            <person name="Stubbs M."/>
            <person name="Talamas J."/>
            <person name="Tchuinga P."/>
            <person name="Tenzing P."/>
            <person name="Tesfaye S."/>
            <person name="Theodore J."/>
            <person name="Thoulutsang Y."/>
            <person name="Topham K."/>
            <person name="Towey S."/>
            <person name="Tsamla T."/>
            <person name="Tsomo N."/>
            <person name="Vallee D."/>
            <person name="Vassiliev H."/>
            <person name="Venkataraman V."/>
            <person name="Vinson J."/>
            <person name="Vo A."/>
            <person name="Wade C."/>
            <person name="Wang S."/>
            <person name="Wangchuk T."/>
            <person name="Wangdi T."/>
            <person name="Whittaker C."/>
            <person name="Wilkinson J."/>
            <person name="Wu Y."/>
            <person name="Wyman D."/>
            <person name="Yadav S."/>
            <person name="Yang S."/>
            <person name="Yang X."/>
            <person name="Yeager S."/>
            <person name="Yee E."/>
            <person name="Young G."/>
            <person name="Zainoun J."/>
            <person name="Zembeck L."/>
            <person name="Zimmer A."/>
            <person name="Zody M."/>
            <person name="Lander E."/>
        </authorList>
    </citation>
    <scope>NUCLEOTIDE SEQUENCE [LARGE SCALE GENOMIC DNA]</scope>
</reference>
<dbReference type="Pfam" id="PF07679">
    <property type="entry name" value="I-set"/>
    <property type="match status" value="1"/>
</dbReference>
<dbReference type="InterPro" id="IPR013783">
    <property type="entry name" value="Ig-like_fold"/>
</dbReference>
<dbReference type="AlphaFoldDB" id="H2YNK1"/>
<dbReference type="Ensembl" id="ENSCSAVT00000006995.1">
    <property type="protein sequence ID" value="ENSCSAVP00000006908.1"/>
    <property type="gene ID" value="ENSCSAVG00000004121.1"/>
</dbReference>
<protein>
    <recommendedName>
        <fullName evidence="1">Immunoglobulin I-set domain-containing protein</fullName>
    </recommendedName>
</protein>
<dbReference type="SUPFAM" id="SSF48726">
    <property type="entry name" value="Immunoglobulin"/>
    <property type="match status" value="1"/>
</dbReference>
<evidence type="ECO:0000259" key="1">
    <source>
        <dbReference type="Pfam" id="PF07679"/>
    </source>
</evidence>
<name>H2YNK1_CIOSA</name>
<dbReference type="InterPro" id="IPR036179">
    <property type="entry name" value="Ig-like_dom_sf"/>
</dbReference>
<dbReference type="InParanoid" id="H2YNK1"/>
<dbReference type="Gene3D" id="2.60.40.10">
    <property type="entry name" value="Immunoglobulins"/>
    <property type="match status" value="1"/>
</dbReference>
<keyword evidence="3" id="KW-1185">Reference proteome</keyword>